<accession>A0A0K9X918</accession>
<gene>
    <name evidence="6" type="ORF">AC230_24665</name>
</gene>
<dbReference type="InterPro" id="IPR036661">
    <property type="entry name" value="Luciferase-like_sf"/>
</dbReference>
<comment type="caution">
    <text evidence="6">The sequence shown here is derived from an EMBL/GenBank/DDBJ whole genome shotgun (WGS) entry which is preliminary data.</text>
</comment>
<evidence type="ECO:0000313" key="7">
    <source>
        <dbReference type="Proteomes" id="UP000037288"/>
    </source>
</evidence>
<evidence type="ECO:0000256" key="1">
    <source>
        <dbReference type="ARBA" id="ARBA00022630"/>
    </source>
</evidence>
<protein>
    <submittedName>
        <fullName evidence="6">Monooxygenase</fullName>
    </submittedName>
</protein>
<keyword evidence="3" id="KW-0560">Oxidoreductase</keyword>
<dbReference type="SUPFAM" id="SSF51679">
    <property type="entry name" value="Bacterial luciferase-like"/>
    <property type="match status" value="1"/>
</dbReference>
<evidence type="ECO:0000313" key="6">
    <source>
        <dbReference type="EMBL" id="KNB49929.1"/>
    </source>
</evidence>
<dbReference type="STRING" id="1678637.AC230_24665"/>
<reference evidence="7" key="1">
    <citation type="submission" date="2015-07" db="EMBL/GenBank/DDBJ databases">
        <title>Draft genome sequence of Streptomyces sp. CMAA 1322, a bacterium isolated from Caatinga biome, from dry forest semiarid of Brazil.</title>
        <authorList>
            <person name="Santos S.N."/>
            <person name="Gacesa R."/>
            <person name="Taketani R.G."/>
            <person name="Long P.F."/>
            <person name="Melo I.S."/>
        </authorList>
    </citation>
    <scope>NUCLEOTIDE SEQUENCE [LARGE SCALE GENOMIC DNA]</scope>
    <source>
        <strain evidence="7">CMAA 1322</strain>
    </source>
</reference>
<evidence type="ECO:0000256" key="2">
    <source>
        <dbReference type="ARBA" id="ARBA00022643"/>
    </source>
</evidence>
<keyword evidence="1" id="KW-0285">Flavoprotein</keyword>
<name>A0A0K9X918_9ACTN</name>
<dbReference type="PANTHER" id="PTHR42847:SF4">
    <property type="entry name" value="ALKANESULFONATE MONOOXYGENASE-RELATED"/>
    <property type="match status" value="1"/>
</dbReference>
<dbReference type="AlphaFoldDB" id="A0A0K9X918"/>
<sequence>MDVGVGLPNTVPGADGRELVAFAARAEALGFSTLAVLDRLVHDGYDAVTTLAAAAAVTERVTLAPTILLAGCWPSPALLAKQLASVDRLSGGRLVVGVAAGAREDDFRATGADYRRRGRWLDEVVEEMRRVWSGRGRVPGIGPRPADGTIPLWVGGNSPAAPRRSARYGIGWISGGGPVARYAGQADQVRAAWAEAGRSGSPRLGALTYVALGAGRKRRGGDYLLDYYAYMGPKARALADGVISDEARLRETLDAYAAAGCDELLLFPCTADVEQLDRLAEVCLRPQERAHD</sequence>
<organism evidence="6 7">
    <name type="scientific">Streptomyces caatingaensis</name>
    <dbReference type="NCBI Taxonomy" id="1678637"/>
    <lineage>
        <taxon>Bacteria</taxon>
        <taxon>Bacillati</taxon>
        <taxon>Actinomycetota</taxon>
        <taxon>Actinomycetes</taxon>
        <taxon>Kitasatosporales</taxon>
        <taxon>Streptomycetaceae</taxon>
        <taxon>Streptomyces</taxon>
    </lineage>
</organism>
<dbReference type="GO" id="GO:0046306">
    <property type="term" value="P:alkanesulfonate catabolic process"/>
    <property type="evidence" value="ECO:0007669"/>
    <property type="project" value="TreeGrafter"/>
</dbReference>
<keyword evidence="4 6" id="KW-0503">Monooxygenase</keyword>
<evidence type="ECO:0000256" key="4">
    <source>
        <dbReference type="ARBA" id="ARBA00023033"/>
    </source>
</evidence>
<dbReference type="InterPro" id="IPR050172">
    <property type="entry name" value="SsuD_RutA_monooxygenase"/>
</dbReference>
<feature type="domain" description="Luciferase-like" evidence="5">
    <location>
        <begin position="8"/>
        <end position="250"/>
    </location>
</feature>
<dbReference type="EMBL" id="LFXA01000017">
    <property type="protein sequence ID" value="KNB49929.1"/>
    <property type="molecule type" value="Genomic_DNA"/>
</dbReference>
<keyword evidence="7" id="KW-1185">Reference proteome</keyword>
<dbReference type="OrthoDB" id="5723200at2"/>
<dbReference type="GO" id="GO:0008726">
    <property type="term" value="F:alkanesulfonate monooxygenase activity"/>
    <property type="evidence" value="ECO:0007669"/>
    <property type="project" value="TreeGrafter"/>
</dbReference>
<evidence type="ECO:0000256" key="3">
    <source>
        <dbReference type="ARBA" id="ARBA00023002"/>
    </source>
</evidence>
<dbReference type="InterPro" id="IPR011251">
    <property type="entry name" value="Luciferase-like_dom"/>
</dbReference>
<evidence type="ECO:0000259" key="5">
    <source>
        <dbReference type="Pfam" id="PF00296"/>
    </source>
</evidence>
<dbReference type="Gene3D" id="3.20.20.30">
    <property type="entry name" value="Luciferase-like domain"/>
    <property type="match status" value="1"/>
</dbReference>
<dbReference type="PATRIC" id="fig|1678637.3.peg.5266"/>
<dbReference type="RefSeq" id="WP_049718479.1">
    <property type="nucleotide sequence ID" value="NZ_LFXA01000017.1"/>
</dbReference>
<keyword evidence="2" id="KW-0288">FMN</keyword>
<dbReference type="Proteomes" id="UP000037288">
    <property type="component" value="Unassembled WGS sequence"/>
</dbReference>
<proteinExistence type="predicted"/>
<dbReference type="PANTHER" id="PTHR42847">
    <property type="entry name" value="ALKANESULFONATE MONOOXYGENASE"/>
    <property type="match status" value="1"/>
</dbReference>
<dbReference type="Pfam" id="PF00296">
    <property type="entry name" value="Bac_luciferase"/>
    <property type="match status" value="1"/>
</dbReference>